<dbReference type="Pfam" id="PF13177">
    <property type="entry name" value="DNA_pol3_delta2"/>
    <property type="match status" value="1"/>
</dbReference>
<organism evidence="2">
    <name type="scientific">Aceria tosichella</name>
    <name type="common">wheat curl mite</name>
    <dbReference type="NCBI Taxonomy" id="561515"/>
    <lineage>
        <taxon>Eukaryota</taxon>
        <taxon>Metazoa</taxon>
        <taxon>Ecdysozoa</taxon>
        <taxon>Arthropoda</taxon>
        <taxon>Chelicerata</taxon>
        <taxon>Arachnida</taxon>
        <taxon>Acari</taxon>
        <taxon>Acariformes</taxon>
        <taxon>Trombidiformes</taxon>
        <taxon>Prostigmata</taxon>
        <taxon>Eupodina</taxon>
        <taxon>Eriophyoidea</taxon>
        <taxon>Eriophyidae</taxon>
        <taxon>Eriophyinae</taxon>
        <taxon>Aceriini</taxon>
        <taxon>Aceria</taxon>
    </lineage>
</organism>
<dbReference type="InterPro" id="IPR027417">
    <property type="entry name" value="P-loop_NTPase"/>
</dbReference>
<dbReference type="EMBL" id="GGYP01006713">
    <property type="protein sequence ID" value="MDE51484.1"/>
    <property type="molecule type" value="Transcribed_RNA"/>
</dbReference>
<dbReference type="Gene3D" id="1.10.8.60">
    <property type="match status" value="1"/>
</dbReference>
<dbReference type="PANTHER" id="PTHR11669">
    <property type="entry name" value="REPLICATION FACTOR C / DNA POLYMERASE III GAMMA-TAU SUBUNIT"/>
    <property type="match status" value="1"/>
</dbReference>
<gene>
    <name evidence="2" type="primary">RFC3</name>
    <name evidence="2" type="ORF">g.15059</name>
</gene>
<dbReference type="Pfam" id="PF22534">
    <property type="entry name" value="RFC_C"/>
    <property type="match status" value="1"/>
</dbReference>
<dbReference type="AlphaFoldDB" id="A0A6G1SLT9"/>
<proteinExistence type="predicted"/>
<dbReference type="Pfam" id="PF21960">
    <property type="entry name" value="RCF1-5-like_lid"/>
    <property type="match status" value="1"/>
</dbReference>
<dbReference type="Gene3D" id="1.20.272.10">
    <property type="match status" value="1"/>
</dbReference>
<dbReference type="InterPro" id="IPR008921">
    <property type="entry name" value="DNA_pol3_clamp-load_cplx_C"/>
</dbReference>
<dbReference type="InterPro" id="IPR050238">
    <property type="entry name" value="DNA_Rep/Repair_Clamp_Loader"/>
</dbReference>
<name>A0A6G1SLT9_9ACAR</name>
<evidence type="ECO:0000256" key="1">
    <source>
        <dbReference type="ARBA" id="ARBA00022705"/>
    </source>
</evidence>
<dbReference type="FunFam" id="1.10.8.60:FF:000030">
    <property type="entry name" value="replication factor C subunit 3"/>
    <property type="match status" value="1"/>
</dbReference>
<evidence type="ECO:0000313" key="2">
    <source>
        <dbReference type="EMBL" id="MDE51484.1"/>
    </source>
</evidence>
<dbReference type="SUPFAM" id="SSF52540">
    <property type="entry name" value="P-loop containing nucleoside triphosphate hydrolases"/>
    <property type="match status" value="1"/>
</dbReference>
<reference evidence="2" key="1">
    <citation type="submission" date="2018-10" db="EMBL/GenBank/DDBJ databases">
        <title>Transcriptome assembly of Aceria tosichella (Wheat curl mite) Type 2.</title>
        <authorList>
            <person name="Scully E.D."/>
            <person name="Geib S.M."/>
            <person name="Palmer N.A."/>
            <person name="Gupta A.K."/>
            <person name="Sarath G."/>
            <person name="Tatineni S."/>
        </authorList>
    </citation>
    <scope>NUCLEOTIDE SEQUENCE</scope>
    <source>
        <strain evidence="2">LincolnNE</strain>
    </source>
</reference>
<dbReference type="FunFam" id="3.40.50.300:FF:000136">
    <property type="entry name" value="Replication factor C subunit 5"/>
    <property type="match status" value="1"/>
</dbReference>
<keyword evidence="1" id="KW-0235">DNA replication</keyword>
<dbReference type="PANTHER" id="PTHR11669:SF1">
    <property type="entry name" value="REPLICATION FACTOR C SUBUNIT 3"/>
    <property type="match status" value="1"/>
</dbReference>
<dbReference type="SUPFAM" id="SSF48019">
    <property type="entry name" value="post-AAA+ oligomerization domain-like"/>
    <property type="match status" value="1"/>
</dbReference>
<dbReference type="GO" id="GO:0005663">
    <property type="term" value="C:DNA replication factor C complex"/>
    <property type="evidence" value="ECO:0007669"/>
    <property type="project" value="TreeGrafter"/>
</dbReference>
<sequence length="366" mass="41482">MSLFCDKYRPSSLLAVDYHQQQAAQLKNLISAGDFPNLFIFGPSGAGKRTRIDLLLKEIYGSGAEKVHIQNETFETPSKRKIEIKTINSNYHIEVNPSEVGIYDKVVIQALIKNTASTASIHNFSTSFKTVVISNADRLTKDAQHALRRTMEENLASCRLILCAESSSRIIAPIKSRCLLIRVAAPKQEDIVKILKTVGAKEKCDFLTEEIANKIALESGRNLRRALLMLETMNSDFIVNGKCRGAQPAWLTFIKRCAKQITESQSVQQLMQLRAAFYELEAHLIPPELVFRTMVTELLKYGDIRTKNSLLELAACYEHKMRIGSKRIFHFEAFVAKYMVIFKRNLLPSVKMNLDDDDFEDELMNA</sequence>
<dbReference type="GO" id="GO:0003677">
    <property type="term" value="F:DNA binding"/>
    <property type="evidence" value="ECO:0007669"/>
    <property type="project" value="InterPro"/>
</dbReference>
<dbReference type="GO" id="GO:0006281">
    <property type="term" value="P:DNA repair"/>
    <property type="evidence" value="ECO:0007669"/>
    <property type="project" value="TreeGrafter"/>
</dbReference>
<dbReference type="GO" id="GO:0006261">
    <property type="term" value="P:DNA-templated DNA replication"/>
    <property type="evidence" value="ECO:0007669"/>
    <property type="project" value="TreeGrafter"/>
</dbReference>
<accession>A0A6G1SLT9</accession>
<protein>
    <submittedName>
        <fullName evidence="2">Replication factor C subunit 3</fullName>
    </submittedName>
</protein>
<dbReference type="GO" id="GO:0005634">
    <property type="term" value="C:nucleus"/>
    <property type="evidence" value="ECO:0007669"/>
    <property type="project" value="TreeGrafter"/>
</dbReference>
<dbReference type="Gene3D" id="3.40.50.300">
    <property type="entry name" value="P-loop containing nucleotide triphosphate hydrolases"/>
    <property type="match status" value="1"/>
</dbReference>
<dbReference type="GO" id="GO:0003689">
    <property type="term" value="F:DNA clamp loader activity"/>
    <property type="evidence" value="ECO:0007669"/>
    <property type="project" value="TreeGrafter"/>
</dbReference>